<organism evidence="13">
    <name type="scientific">Sesamum latifolium</name>
    <dbReference type="NCBI Taxonomy" id="2727402"/>
    <lineage>
        <taxon>Eukaryota</taxon>
        <taxon>Viridiplantae</taxon>
        <taxon>Streptophyta</taxon>
        <taxon>Embryophyta</taxon>
        <taxon>Tracheophyta</taxon>
        <taxon>Spermatophyta</taxon>
        <taxon>Magnoliopsida</taxon>
        <taxon>eudicotyledons</taxon>
        <taxon>Gunneridae</taxon>
        <taxon>Pentapetalae</taxon>
        <taxon>asterids</taxon>
        <taxon>lamiids</taxon>
        <taxon>Lamiales</taxon>
        <taxon>Pedaliaceae</taxon>
        <taxon>Sesamum</taxon>
    </lineage>
</organism>
<sequence length="1195" mass="135021">MFAVLCSLLITGCALTTSAASYDYSASIECLAEPLHPQYKGGLVGNPEFHSGLEGWNVFGSGKIAARKSETAWLRLDKGKEIVSAYLRIPNGQNRIVGSVIAESGCWSMLKGGFAVDENGKARLFFACSNTGVELWIDSVSLKPFTRTEWQEQQNKSIDRVRRRNVRIHVTGQKGVKLQGANITVNQIRPHFPLGCSTTEGILNHKAYQDWFTPRFTTTSFNNEMKWYYTERAPQQENYTVPDAMVSFFKKNKISIRGHTILWATVNVTQHWVKILPPKEILNAAVRRMGSVVSRYLGDVIAWDVMNENLHNSFYEDKLGPNASAMFYQIARALDPQIPLFINEYNTLEFPLDMRVIPSKIVENIREIRSFPGNEHITMRIGLQGHFGRKPNVSHMRATLDVLGATNIPIWLTELDTKRGPTQAAQLEEVMREAFSHPAVEGIIVWGGWKPTGCNQTCLTDRNYDVLPKGCAEMCLIDSNFKNLPAGDVVDKLTNEWKTSNVTGVTDGDGVFEHQVFLGEYSVTYSHPLIPSPVEKIFNVTNGEGPFELWVASPGKGVENRNQRVCFDRRMWVFYLISLPLTVGMVGVTLWYFMGPGVARYVRFTVGYTWFCSLSIVILVPADIWTAIINHDMGGISFFWSLSYWSTFLLTWVVVPIIQGYEDAGDFTVRERLKTSAHVNLIYYSCVGSIALCGVILLIILHKNWGGSILGFAMACSNTFGLVTGAFLLGFGLSEIPKGIWRNADWTLRHKVLSHKVSKMAVELDDAHQEFSNAIVVAQVTSKQMLKRDPLRPYMNIIDDMLVQMRVCECCHRSLELEDTMKNNEYCSSNGWKYVSSFRPERKGRLGSHLDVIELLWRCILRKQLEKLLAIILGCMSAALLLAEATILPSEVDLSLFSILINIVGKHEMLVQDGCARYAPPISYNFLNLIHLDNGAKTIFEKRMGNIDDAVPFFGKGFNKIYPLIMVIYTILIATNFFVRIINYFGNWKIFRYQREESEDLDGFDPSGLIILQKERSWLQQGHKVGELVVPLARSFNNATIDLESASHDMVSQRLQTSRFIVEEGESSQSEPLNSSSHKHRTIEMQLGMRSLTTRHETHFNPTERDSYSTDAETDIIMPGKPSSTIASTWESMKIGFRNLKSSVNANKFIPLSQVDDDLYSSRFSSSESLDEIFMRINRQAARHHVIPYLSDDDS</sequence>
<evidence type="ECO:0000256" key="11">
    <source>
        <dbReference type="SAM" id="SignalP"/>
    </source>
</evidence>
<evidence type="ECO:0000256" key="2">
    <source>
        <dbReference type="ARBA" id="ARBA00007495"/>
    </source>
</evidence>
<feature type="domain" description="GH10" evidence="12">
    <location>
        <begin position="182"/>
        <end position="493"/>
    </location>
</feature>
<dbReference type="PANTHER" id="PTHR21355">
    <property type="entry name" value="G-PROTEIN COUPLED RECEPTOR-ASSOCIATED PROTEIN LMBRD2"/>
    <property type="match status" value="1"/>
</dbReference>
<evidence type="ECO:0000256" key="1">
    <source>
        <dbReference type="ARBA" id="ARBA00004141"/>
    </source>
</evidence>
<evidence type="ECO:0000313" key="13">
    <source>
        <dbReference type="EMBL" id="KAL0422408.1"/>
    </source>
</evidence>
<dbReference type="Gene3D" id="3.20.20.80">
    <property type="entry name" value="Glycosidases"/>
    <property type="match status" value="1"/>
</dbReference>
<comment type="similarity">
    <text evidence="3">Belongs to the LIMR family.</text>
</comment>
<feature type="transmembrane region" description="Helical" evidence="10">
    <location>
        <begin position="681"/>
        <end position="702"/>
    </location>
</feature>
<dbReference type="AlphaFoldDB" id="A0AAW2UZS1"/>
<evidence type="ECO:0000256" key="6">
    <source>
        <dbReference type="ARBA" id="ARBA00022989"/>
    </source>
</evidence>
<dbReference type="InterPro" id="IPR017853">
    <property type="entry name" value="GH"/>
</dbReference>
<dbReference type="SUPFAM" id="SSF51445">
    <property type="entry name" value="(Trans)glycosidases"/>
    <property type="match status" value="1"/>
</dbReference>
<dbReference type="PROSITE" id="PS51760">
    <property type="entry name" value="GH10_2"/>
    <property type="match status" value="1"/>
</dbReference>
<keyword evidence="8" id="KW-0119">Carbohydrate metabolism</keyword>
<comment type="similarity">
    <text evidence="2">Belongs to the glycosyl hydrolase 10 (cellulase F) family.</text>
</comment>
<dbReference type="Pfam" id="PF00331">
    <property type="entry name" value="Glyco_hydro_10"/>
    <property type="match status" value="1"/>
</dbReference>
<proteinExistence type="inferred from homology"/>
<feature type="chain" id="PRO_5043901482" evidence="11">
    <location>
        <begin position="20"/>
        <end position="1195"/>
    </location>
</feature>
<comment type="caution">
    <text evidence="13">The sequence shown here is derived from an EMBL/GenBank/DDBJ whole genome shotgun (WGS) entry which is preliminary data.</text>
</comment>
<reference evidence="13" key="1">
    <citation type="submission" date="2020-06" db="EMBL/GenBank/DDBJ databases">
        <authorList>
            <person name="Li T."/>
            <person name="Hu X."/>
            <person name="Zhang T."/>
            <person name="Song X."/>
            <person name="Zhang H."/>
            <person name="Dai N."/>
            <person name="Sheng W."/>
            <person name="Hou X."/>
            <person name="Wei L."/>
        </authorList>
    </citation>
    <scope>NUCLEOTIDE SEQUENCE</scope>
    <source>
        <strain evidence="13">KEN1</strain>
        <tissue evidence="13">Leaf</tissue>
    </source>
</reference>
<keyword evidence="7 10" id="KW-0472">Membrane</keyword>
<protein>
    <submittedName>
        <fullName evidence="13">Endo-1,4-beta-xylanase 5-like</fullName>
    </submittedName>
</protein>
<dbReference type="Gene3D" id="2.60.120.260">
    <property type="entry name" value="Galactose-binding domain-like"/>
    <property type="match status" value="1"/>
</dbReference>
<dbReference type="InterPro" id="IPR006876">
    <property type="entry name" value="LMBR1-like_membr_prot"/>
</dbReference>
<dbReference type="Pfam" id="PF04791">
    <property type="entry name" value="LMBR1"/>
    <property type="match status" value="2"/>
</dbReference>
<dbReference type="GO" id="GO:0031176">
    <property type="term" value="F:endo-1,4-beta-xylanase activity"/>
    <property type="evidence" value="ECO:0007669"/>
    <property type="project" value="UniProtKB-ARBA"/>
</dbReference>
<dbReference type="InterPro" id="IPR051584">
    <property type="entry name" value="GPCR-associated_LMBR1"/>
</dbReference>
<keyword evidence="4 10" id="KW-0812">Transmembrane</keyword>
<evidence type="ECO:0000256" key="10">
    <source>
        <dbReference type="SAM" id="Phobius"/>
    </source>
</evidence>
<feature type="transmembrane region" description="Helical" evidence="10">
    <location>
        <begin position="868"/>
        <end position="888"/>
    </location>
</feature>
<evidence type="ECO:0000256" key="5">
    <source>
        <dbReference type="ARBA" id="ARBA00022801"/>
    </source>
</evidence>
<dbReference type="SMART" id="SM00633">
    <property type="entry name" value="Glyco_10"/>
    <property type="match status" value="1"/>
</dbReference>
<comment type="subcellular location">
    <subcellularLocation>
        <location evidence="1">Membrane</location>
        <topology evidence="1">Multi-pass membrane protein</topology>
    </subcellularLocation>
</comment>
<feature type="transmembrane region" description="Helical" evidence="10">
    <location>
        <begin position="642"/>
        <end position="661"/>
    </location>
</feature>
<feature type="transmembrane region" description="Helical" evidence="10">
    <location>
        <begin position="572"/>
        <end position="594"/>
    </location>
</feature>
<evidence type="ECO:0000256" key="9">
    <source>
        <dbReference type="ARBA" id="ARBA00023326"/>
    </source>
</evidence>
<dbReference type="EMBL" id="JACGWN010000011">
    <property type="protein sequence ID" value="KAL0422408.1"/>
    <property type="molecule type" value="Genomic_DNA"/>
</dbReference>
<dbReference type="PANTHER" id="PTHR21355:SF14">
    <property type="entry name" value="LMBR1 INTEGRAL MEMBRANE-LIKE PROTEIN"/>
    <property type="match status" value="1"/>
</dbReference>
<feature type="transmembrane region" description="Helical" evidence="10">
    <location>
        <begin position="601"/>
        <end position="622"/>
    </location>
</feature>
<evidence type="ECO:0000256" key="7">
    <source>
        <dbReference type="ARBA" id="ARBA00023136"/>
    </source>
</evidence>
<dbReference type="GO" id="GO:0016020">
    <property type="term" value="C:membrane"/>
    <property type="evidence" value="ECO:0007669"/>
    <property type="project" value="UniProtKB-SubCell"/>
</dbReference>
<dbReference type="InterPro" id="IPR001000">
    <property type="entry name" value="GH10_dom"/>
</dbReference>
<evidence type="ECO:0000256" key="4">
    <source>
        <dbReference type="ARBA" id="ARBA00022692"/>
    </source>
</evidence>
<accession>A0AAW2UZS1</accession>
<keyword evidence="5" id="KW-0378">Hydrolase</keyword>
<evidence type="ECO:0000256" key="3">
    <source>
        <dbReference type="ARBA" id="ARBA00010487"/>
    </source>
</evidence>
<keyword evidence="9" id="KW-0624">Polysaccharide degradation</keyword>
<feature type="signal peptide" evidence="11">
    <location>
        <begin position="1"/>
        <end position="19"/>
    </location>
</feature>
<feature type="transmembrane region" description="Helical" evidence="10">
    <location>
        <begin position="961"/>
        <end position="985"/>
    </location>
</feature>
<reference evidence="13" key="2">
    <citation type="journal article" date="2024" name="Plant">
        <title>Genomic evolution and insights into agronomic trait innovations of Sesamum species.</title>
        <authorList>
            <person name="Miao H."/>
            <person name="Wang L."/>
            <person name="Qu L."/>
            <person name="Liu H."/>
            <person name="Sun Y."/>
            <person name="Le M."/>
            <person name="Wang Q."/>
            <person name="Wei S."/>
            <person name="Zheng Y."/>
            <person name="Lin W."/>
            <person name="Duan Y."/>
            <person name="Cao H."/>
            <person name="Xiong S."/>
            <person name="Wang X."/>
            <person name="Wei L."/>
            <person name="Li C."/>
            <person name="Ma Q."/>
            <person name="Ju M."/>
            <person name="Zhao R."/>
            <person name="Li G."/>
            <person name="Mu C."/>
            <person name="Tian Q."/>
            <person name="Mei H."/>
            <person name="Zhang T."/>
            <person name="Gao T."/>
            <person name="Zhang H."/>
        </authorList>
    </citation>
    <scope>NUCLEOTIDE SEQUENCE</scope>
    <source>
        <strain evidence="13">KEN1</strain>
    </source>
</reference>
<evidence type="ECO:0000259" key="12">
    <source>
        <dbReference type="PROSITE" id="PS51760"/>
    </source>
</evidence>
<feature type="transmembrane region" description="Helical" evidence="10">
    <location>
        <begin position="708"/>
        <end position="733"/>
    </location>
</feature>
<gene>
    <name evidence="13" type="ORF">Slati_3263700</name>
</gene>
<evidence type="ECO:0000256" key="8">
    <source>
        <dbReference type="ARBA" id="ARBA00023277"/>
    </source>
</evidence>
<keyword evidence="11" id="KW-0732">Signal</keyword>
<keyword evidence="6 10" id="KW-1133">Transmembrane helix</keyword>
<name>A0AAW2UZS1_9LAMI</name>
<dbReference type="GO" id="GO:0000272">
    <property type="term" value="P:polysaccharide catabolic process"/>
    <property type="evidence" value="ECO:0007669"/>
    <property type="project" value="UniProtKB-KW"/>
</dbReference>